<dbReference type="Proteomes" id="UP000177080">
    <property type="component" value="Unassembled WGS sequence"/>
</dbReference>
<evidence type="ECO:0008006" key="3">
    <source>
        <dbReference type="Google" id="ProtNLM"/>
    </source>
</evidence>
<protein>
    <recommendedName>
        <fullName evidence="3">Toxin YoeB</fullName>
    </recommendedName>
</protein>
<dbReference type="InterPro" id="IPR035093">
    <property type="entry name" value="RelE/ParE_toxin_dom_sf"/>
</dbReference>
<comment type="caution">
    <text evidence="1">The sequence shown here is derived from an EMBL/GenBank/DDBJ whole genome shotgun (WGS) entry which is preliminary data.</text>
</comment>
<gene>
    <name evidence="1" type="ORF">A2989_04850</name>
</gene>
<dbReference type="SUPFAM" id="SSF143011">
    <property type="entry name" value="RelE-like"/>
    <property type="match status" value="1"/>
</dbReference>
<organism evidence="1 2">
    <name type="scientific">Candidatus Amesbacteria bacterium RIFCSPLOWO2_01_FULL_48_25</name>
    <dbReference type="NCBI Taxonomy" id="1797259"/>
    <lineage>
        <taxon>Bacteria</taxon>
        <taxon>Candidatus Amesiibacteriota</taxon>
    </lineage>
</organism>
<dbReference type="AlphaFoldDB" id="A0A1F4ZFW4"/>
<dbReference type="EMBL" id="MEXN01000001">
    <property type="protein sequence ID" value="OGD04334.1"/>
    <property type="molecule type" value="Genomic_DNA"/>
</dbReference>
<dbReference type="STRING" id="1797259.A2989_04850"/>
<sequence length="82" mass="9892">MRVRPLRDDLIKYLKKRGLARKFEKQRGLFEMDQNYPSLNTELLEPRSLKLYSFRIDRKYRAVFIVTGDGEVEVVDINDHYQ</sequence>
<evidence type="ECO:0000313" key="2">
    <source>
        <dbReference type="Proteomes" id="UP000177080"/>
    </source>
</evidence>
<reference evidence="1 2" key="1">
    <citation type="journal article" date="2016" name="Nat. Commun.">
        <title>Thousands of microbial genomes shed light on interconnected biogeochemical processes in an aquifer system.</title>
        <authorList>
            <person name="Anantharaman K."/>
            <person name="Brown C.T."/>
            <person name="Hug L.A."/>
            <person name="Sharon I."/>
            <person name="Castelle C.J."/>
            <person name="Probst A.J."/>
            <person name="Thomas B.C."/>
            <person name="Singh A."/>
            <person name="Wilkins M.J."/>
            <person name="Karaoz U."/>
            <person name="Brodie E.L."/>
            <person name="Williams K.H."/>
            <person name="Hubbard S.S."/>
            <person name="Banfield J.F."/>
        </authorList>
    </citation>
    <scope>NUCLEOTIDE SEQUENCE [LARGE SCALE GENOMIC DNA]</scope>
</reference>
<evidence type="ECO:0000313" key="1">
    <source>
        <dbReference type="EMBL" id="OGD04334.1"/>
    </source>
</evidence>
<name>A0A1F4ZFW4_9BACT</name>
<accession>A0A1F4ZFW4</accession>
<proteinExistence type="predicted"/>